<gene>
    <name evidence="1" type="primary">cdaR</name>
    <name evidence="1" type="ORF">HRbin22_01981</name>
</gene>
<dbReference type="AlphaFoldDB" id="A0A2H5Y8I8"/>
<dbReference type="PANTHER" id="PTHR37804">
    <property type="entry name" value="CDAA REGULATORY PROTEIN CDAR"/>
    <property type="match status" value="1"/>
</dbReference>
<sequence>MRGTRWIRENLGLALLAFGMAFALWAAAVWEENPPVERTLADLPLVFHGLGSDHVVFEASAERIRLRLRVPRAIEGSLSPQDVEAFVDVQGLGEGAYERPVQIRIQRRGIQILSVDPPRVRFRLERVESREVPVSIQVLGQPAIGYQAGNPLPALSEVRVSGPRSRVAVAAMAVGRIQIDGVRQSVETQVRLAAVDPQGVLLPELNVEPEQITVTVPVEQRLGFRELPVRVALQGRPARGYQLTEISVDPPTVTLTGDPRRLEEIGSFISTEPIDLSEARGELIAEVPLVLPAGVALVGSPATVEVRLQVEPILSTQVFQQVPIMVEGLRPGVIARLSPETVDVILRGPLPYVENLRPDELRVWIDVGDLERGTYTLTPTVTLSAPVANLSWTLIPPNIQVSLMPAPTPTRSR</sequence>
<dbReference type="EMBL" id="BEHY01000061">
    <property type="protein sequence ID" value="GBD09721.1"/>
    <property type="molecule type" value="Genomic_DNA"/>
</dbReference>
<reference evidence="2" key="1">
    <citation type="submission" date="2017-09" db="EMBL/GenBank/DDBJ databases">
        <title>Metaegenomics of thermophilic ammonia-oxidizing enrichment culture.</title>
        <authorList>
            <person name="Kato S."/>
            <person name="Suzuki K."/>
        </authorList>
    </citation>
    <scope>NUCLEOTIDE SEQUENCE [LARGE SCALE GENOMIC DNA]</scope>
</reference>
<dbReference type="PANTHER" id="PTHR37804:SF1">
    <property type="entry name" value="CDAA REGULATORY PROTEIN CDAR"/>
    <property type="match status" value="1"/>
</dbReference>
<comment type="caution">
    <text evidence="1">The sequence shown here is derived from an EMBL/GenBank/DDBJ whole genome shotgun (WGS) entry which is preliminary data.</text>
</comment>
<dbReference type="InterPro" id="IPR053154">
    <property type="entry name" value="c-di-AMP_regulator"/>
</dbReference>
<dbReference type="Gene3D" id="2.170.120.40">
    <property type="entry name" value="YbbR-like domain"/>
    <property type="match status" value="2"/>
</dbReference>
<dbReference type="Pfam" id="PF07949">
    <property type="entry name" value="YbbR"/>
    <property type="match status" value="2"/>
</dbReference>
<accession>A0A2H5Y8I8</accession>
<proteinExistence type="predicted"/>
<dbReference type="Proteomes" id="UP000236642">
    <property type="component" value="Unassembled WGS sequence"/>
</dbReference>
<protein>
    <submittedName>
        <fullName evidence="1">CdaA regulatory protein CdaR</fullName>
    </submittedName>
</protein>
<name>A0A2H5Y8I8_9CHLR</name>
<evidence type="ECO:0000313" key="1">
    <source>
        <dbReference type="EMBL" id="GBD09721.1"/>
    </source>
</evidence>
<dbReference type="InterPro" id="IPR012505">
    <property type="entry name" value="YbbR"/>
</dbReference>
<dbReference type="Gene3D" id="2.170.120.30">
    <property type="match status" value="2"/>
</dbReference>
<evidence type="ECO:0000313" key="2">
    <source>
        <dbReference type="Proteomes" id="UP000236642"/>
    </source>
</evidence>
<organism evidence="1 2">
    <name type="scientific">Candidatus Thermoflexus japonica</name>
    <dbReference type="NCBI Taxonomy" id="2035417"/>
    <lineage>
        <taxon>Bacteria</taxon>
        <taxon>Bacillati</taxon>
        <taxon>Chloroflexota</taxon>
        <taxon>Thermoflexia</taxon>
        <taxon>Thermoflexales</taxon>
        <taxon>Thermoflexaceae</taxon>
        <taxon>Thermoflexus</taxon>
    </lineage>
</organism>